<feature type="domain" description="Flavodoxin" evidence="1">
    <location>
        <begin position="4"/>
        <end position="126"/>
    </location>
</feature>
<reference evidence="2 3" key="1">
    <citation type="submission" date="2024-03" db="EMBL/GenBank/DDBJ databases">
        <title>Human intestinal bacterial collection.</title>
        <authorList>
            <person name="Pauvert C."/>
            <person name="Hitch T.C.A."/>
            <person name="Clavel T."/>
        </authorList>
    </citation>
    <scope>NUCLEOTIDE SEQUENCE [LARGE SCALE GENOMIC DNA]</scope>
    <source>
        <strain evidence="2 3">CLA-AA-H185</strain>
    </source>
</reference>
<keyword evidence="3" id="KW-1185">Reference proteome</keyword>
<organism evidence="2 3">
    <name type="scientific">Maccoyibacter intestinihominis</name>
    <dbReference type="NCBI Taxonomy" id="3133499"/>
    <lineage>
        <taxon>Bacteria</taxon>
        <taxon>Bacillati</taxon>
        <taxon>Bacillota</taxon>
        <taxon>Clostridia</taxon>
        <taxon>Lachnospirales</taxon>
        <taxon>Lachnospiraceae</taxon>
        <taxon>Maccoyibacter</taxon>
    </lineage>
</organism>
<protein>
    <submittedName>
        <fullName evidence="2">Flavodoxin domain-containing protein</fullName>
    </submittedName>
</protein>
<evidence type="ECO:0000259" key="1">
    <source>
        <dbReference type="Pfam" id="PF12724"/>
    </source>
</evidence>
<name>A0ABV1HC26_9FIRM</name>
<comment type="caution">
    <text evidence="2">The sequence shown here is derived from an EMBL/GenBank/DDBJ whole genome shotgun (WGS) entry which is preliminary data.</text>
</comment>
<dbReference type="Proteomes" id="UP001454489">
    <property type="component" value="Unassembled WGS sequence"/>
</dbReference>
<accession>A0ABV1HC26</accession>
<gene>
    <name evidence="2" type="ORF">WMO43_01930</name>
</gene>
<dbReference type="RefSeq" id="WP_353529623.1">
    <property type="nucleotide sequence ID" value="NZ_JBBMEX010000002.1"/>
</dbReference>
<dbReference type="InterPro" id="IPR026816">
    <property type="entry name" value="Flavodoxin_dom"/>
</dbReference>
<evidence type="ECO:0000313" key="2">
    <source>
        <dbReference type="EMBL" id="MEQ2556642.1"/>
    </source>
</evidence>
<evidence type="ECO:0000313" key="3">
    <source>
        <dbReference type="Proteomes" id="UP001454489"/>
    </source>
</evidence>
<proteinExistence type="predicted"/>
<dbReference type="EMBL" id="JBBMEX010000002">
    <property type="protein sequence ID" value="MEQ2556642.1"/>
    <property type="molecule type" value="Genomic_DNA"/>
</dbReference>
<dbReference type="Pfam" id="PF12724">
    <property type="entry name" value="Flavodoxin_5"/>
    <property type="match status" value="1"/>
</dbReference>
<sequence>MKAIIYTSNAGSTAQYAQLLANELHLPVYSAKEAKKKVPAHSEIIYLGWIMAGGIKGYKDMVKKYNVRAVCAVGMSRTGTQTEEVRTKNSIPKNIPLFTLQGNFDLEKLHGVYKMTMNMMVKTAGKSLAEKTDRTPEEDDLLEMMTNGKGRVCLENLKAIIEWYHNER</sequence>